<dbReference type="CDD" id="cd02440">
    <property type="entry name" value="AdoMet_MTases"/>
    <property type="match status" value="1"/>
</dbReference>
<sequence length="211" mass="24756">MDQQGYWDKVAAQKQFTTPFQFNLFRKYVSEEAAILDYGCGYGRTLLELKERRFAHLYGVDFSAEMISRARRNSTGGVDLRAVKSGKLPFPDHTFDAVLLFAVLTCVYKDKEQDTILSELRRVLKPKGIIYINDFLLNEDERNIARYKKYQQKYQTYGVFELPDGAILRHHSQDRVREWTKEFRDLEMENVVYTTMNGHLSNGLVYIGRRN</sequence>
<organism evidence="2 3">
    <name type="scientific">Sporolactobacillus shoreae</name>
    <dbReference type="NCBI Taxonomy" id="1465501"/>
    <lineage>
        <taxon>Bacteria</taxon>
        <taxon>Bacillati</taxon>
        <taxon>Bacillota</taxon>
        <taxon>Bacilli</taxon>
        <taxon>Bacillales</taxon>
        <taxon>Sporolactobacillaceae</taxon>
        <taxon>Sporolactobacillus</taxon>
    </lineage>
</organism>
<dbReference type="Gene3D" id="3.40.50.150">
    <property type="entry name" value="Vaccinia Virus protein VP39"/>
    <property type="match status" value="1"/>
</dbReference>
<dbReference type="AlphaFoldDB" id="A0A4Z0GRD8"/>
<dbReference type="RefSeq" id="WP_135347305.1">
    <property type="nucleotide sequence ID" value="NZ_SRJD01000002.1"/>
</dbReference>
<dbReference type="Proteomes" id="UP000298347">
    <property type="component" value="Unassembled WGS sequence"/>
</dbReference>
<keyword evidence="2" id="KW-0808">Transferase</keyword>
<comment type="caution">
    <text evidence="2">The sequence shown here is derived from an EMBL/GenBank/DDBJ whole genome shotgun (WGS) entry which is preliminary data.</text>
</comment>
<dbReference type="GO" id="GO:0032259">
    <property type="term" value="P:methylation"/>
    <property type="evidence" value="ECO:0007669"/>
    <property type="project" value="UniProtKB-KW"/>
</dbReference>
<dbReference type="InterPro" id="IPR013216">
    <property type="entry name" value="Methyltransf_11"/>
</dbReference>
<dbReference type="SUPFAM" id="SSF53335">
    <property type="entry name" value="S-adenosyl-L-methionine-dependent methyltransferases"/>
    <property type="match status" value="1"/>
</dbReference>
<keyword evidence="3" id="KW-1185">Reference proteome</keyword>
<name>A0A4Z0GRD8_9BACL</name>
<protein>
    <submittedName>
        <fullName evidence="2">Methyltransferase domain-containing protein</fullName>
    </submittedName>
</protein>
<reference evidence="2 3" key="1">
    <citation type="journal article" date="2015" name="Int. J. Syst. Evol. Microbiol.">
        <title>Sporolactobacillus shoreae sp. nov. and Sporolactobacillus spathodeae sp. nov., two spore-forming lactic acid bacteria isolated from tree barks in Thailand.</title>
        <authorList>
            <person name="Thamacharoensuk T."/>
            <person name="Kitahara M."/>
            <person name="Ohkuma M."/>
            <person name="Thongchul N."/>
            <person name="Tanasupawat S."/>
        </authorList>
    </citation>
    <scope>NUCLEOTIDE SEQUENCE [LARGE SCALE GENOMIC DNA]</scope>
    <source>
        <strain evidence="2 3">BK92</strain>
    </source>
</reference>
<dbReference type="OrthoDB" id="9804312at2"/>
<dbReference type="EMBL" id="SRJD01000002">
    <property type="protein sequence ID" value="TGA99910.1"/>
    <property type="molecule type" value="Genomic_DNA"/>
</dbReference>
<gene>
    <name evidence="2" type="ORF">E4665_02885</name>
</gene>
<proteinExistence type="predicted"/>
<dbReference type="GO" id="GO:0008757">
    <property type="term" value="F:S-adenosylmethionine-dependent methyltransferase activity"/>
    <property type="evidence" value="ECO:0007669"/>
    <property type="project" value="InterPro"/>
</dbReference>
<evidence type="ECO:0000259" key="1">
    <source>
        <dbReference type="Pfam" id="PF08241"/>
    </source>
</evidence>
<keyword evidence="2" id="KW-0489">Methyltransferase</keyword>
<feature type="domain" description="Methyltransferase type 11" evidence="1">
    <location>
        <begin position="36"/>
        <end position="132"/>
    </location>
</feature>
<dbReference type="Pfam" id="PF08241">
    <property type="entry name" value="Methyltransf_11"/>
    <property type="match status" value="1"/>
</dbReference>
<evidence type="ECO:0000313" key="3">
    <source>
        <dbReference type="Proteomes" id="UP000298347"/>
    </source>
</evidence>
<evidence type="ECO:0000313" key="2">
    <source>
        <dbReference type="EMBL" id="TGA99910.1"/>
    </source>
</evidence>
<accession>A0A4Z0GRD8</accession>
<dbReference type="InterPro" id="IPR029063">
    <property type="entry name" value="SAM-dependent_MTases_sf"/>
</dbReference>
<dbReference type="PANTHER" id="PTHR43591">
    <property type="entry name" value="METHYLTRANSFERASE"/>
    <property type="match status" value="1"/>
</dbReference>